<keyword evidence="2" id="KW-1185">Reference proteome</keyword>
<dbReference type="Proteomes" id="UP000291084">
    <property type="component" value="Chromosome 10"/>
</dbReference>
<dbReference type="EMBL" id="AP015043">
    <property type="protein sequence ID" value="BAT99607.1"/>
    <property type="molecule type" value="Genomic_DNA"/>
</dbReference>
<gene>
    <name evidence="1" type="primary">Vigan.10G108400</name>
    <name evidence="1" type="ORF">VIGAN_10108400</name>
</gene>
<organism evidence="1 2">
    <name type="scientific">Vigna angularis var. angularis</name>
    <dbReference type="NCBI Taxonomy" id="157739"/>
    <lineage>
        <taxon>Eukaryota</taxon>
        <taxon>Viridiplantae</taxon>
        <taxon>Streptophyta</taxon>
        <taxon>Embryophyta</taxon>
        <taxon>Tracheophyta</taxon>
        <taxon>Spermatophyta</taxon>
        <taxon>Magnoliopsida</taxon>
        <taxon>eudicotyledons</taxon>
        <taxon>Gunneridae</taxon>
        <taxon>Pentapetalae</taxon>
        <taxon>rosids</taxon>
        <taxon>fabids</taxon>
        <taxon>Fabales</taxon>
        <taxon>Fabaceae</taxon>
        <taxon>Papilionoideae</taxon>
        <taxon>50 kb inversion clade</taxon>
        <taxon>NPAAA clade</taxon>
        <taxon>indigoferoid/millettioid clade</taxon>
        <taxon>Phaseoleae</taxon>
        <taxon>Vigna</taxon>
    </lineage>
</organism>
<protein>
    <submittedName>
        <fullName evidence="1">Uncharacterized protein</fullName>
    </submittedName>
</protein>
<evidence type="ECO:0000313" key="2">
    <source>
        <dbReference type="Proteomes" id="UP000291084"/>
    </source>
</evidence>
<sequence length="90" mass="9690">SFHVSSDSHPYLLPHLHCACVSSCTSFSVSRCFSHSREASPSNHTSSSLSCNSHNSSHIHLFSSHFYLISAISALETPSSPMSSSIYGVC</sequence>
<feature type="non-terminal residue" evidence="1">
    <location>
        <position position="1"/>
    </location>
</feature>
<name>A0A0S3T3D1_PHAAN</name>
<proteinExistence type="predicted"/>
<dbReference type="AlphaFoldDB" id="A0A0S3T3D1"/>
<reference evidence="1 2" key="1">
    <citation type="journal article" date="2015" name="Sci. Rep.">
        <title>The power of single molecule real-time sequencing technology in the de novo assembly of a eukaryotic genome.</title>
        <authorList>
            <person name="Sakai H."/>
            <person name="Naito K."/>
            <person name="Ogiso-Tanaka E."/>
            <person name="Takahashi Y."/>
            <person name="Iseki K."/>
            <person name="Muto C."/>
            <person name="Satou K."/>
            <person name="Teruya K."/>
            <person name="Shiroma A."/>
            <person name="Shimoji M."/>
            <person name="Hirano T."/>
            <person name="Itoh T."/>
            <person name="Kaga A."/>
            <person name="Tomooka N."/>
        </authorList>
    </citation>
    <scope>NUCLEOTIDE SEQUENCE [LARGE SCALE GENOMIC DNA]</scope>
    <source>
        <strain evidence="2">cv. Shumari</strain>
    </source>
</reference>
<evidence type="ECO:0000313" key="1">
    <source>
        <dbReference type="EMBL" id="BAT99607.1"/>
    </source>
</evidence>
<accession>A0A0S3T3D1</accession>